<comment type="caution">
    <text evidence="2">The sequence shown here is derived from an EMBL/GenBank/DDBJ whole genome shotgun (WGS) entry which is preliminary data.</text>
</comment>
<gene>
    <name evidence="2" type="ORF">UW07_C0017G0018</name>
</gene>
<dbReference type="AlphaFoldDB" id="A0A0G1HXJ3"/>
<evidence type="ECO:0000313" key="3">
    <source>
        <dbReference type="Proteomes" id="UP000033831"/>
    </source>
</evidence>
<keyword evidence="1" id="KW-0812">Transmembrane</keyword>
<sequence>MHYLPPMPKASFYWGCISGRNMTIYRSVDSEIFKAFMRLMTRGVIHIVYCSILELYIIMFL</sequence>
<keyword evidence="1" id="KW-1133">Transmembrane helix</keyword>
<dbReference type="Proteomes" id="UP000033831">
    <property type="component" value="Unassembled WGS sequence"/>
</dbReference>
<evidence type="ECO:0000256" key="1">
    <source>
        <dbReference type="SAM" id="Phobius"/>
    </source>
</evidence>
<accession>A0A0G1HXJ3</accession>
<feature type="transmembrane region" description="Helical" evidence="1">
    <location>
        <begin position="43"/>
        <end position="60"/>
    </location>
</feature>
<dbReference type="EMBL" id="LCGX01000017">
    <property type="protein sequence ID" value="KKT24362.1"/>
    <property type="molecule type" value="Genomic_DNA"/>
</dbReference>
<keyword evidence="1" id="KW-0472">Membrane</keyword>
<evidence type="ECO:0000313" key="2">
    <source>
        <dbReference type="EMBL" id="KKT24362.1"/>
    </source>
</evidence>
<reference evidence="2 3" key="1">
    <citation type="journal article" date="2015" name="Nature">
        <title>rRNA introns, odd ribosomes, and small enigmatic genomes across a large radiation of phyla.</title>
        <authorList>
            <person name="Brown C.T."/>
            <person name="Hug L.A."/>
            <person name="Thomas B.C."/>
            <person name="Sharon I."/>
            <person name="Castelle C.J."/>
            <person name="Singh A."/>
            <person name="Wilkins M.J."/>
            <person name="Williams K.H."/>
            <person name="Banfield J.F."/>
        </authorList>
    </citation>
    <scope>NUCLEOTIDE SEQUENCE [LARGE SCALE GENOMIC DNA]</scope>
</reference>
<proteinExistence type="predicted"/>
<name>A0A0G1HXJ3_9BACT</name>
<protein>
    <submittedName>
        <fullName evidence="2">Uncharacterized protein</fullName>
    </submittedName>
</protein>
<organism evidence="2 3">
    <name type="scientific">Candidatus Nomurabacteria bacterium GW2011_GWF2_43_8</name>
    <dbReference type="NCBI Taxonomy" id="1618779"/>
    <lineage>
        <taxon>Bacteria</taxon>
        <taxon>Candidatus Nomuraibacteriota</taxon>
    </lineage>
</organism>